<feature type="compositionally biased region" description="Pro residues" evidence="1">
    <location>
        <begin position="41"/>
        <end position="62"/>
    </location>
</feature>
<gene>
    <name evidence="2" type="ORF">M421DRAFT_187199</name>
</gene>
<dbReference type="AlphaFoldDB" id="A0A6A5RKM1"/>
<name>A0A6A5RKM1_9PLEO</name>
<accession>A0A6A5RKM1</accession>
<feature type="region of interest" description="Disordered" evidence="1">
    <location>
        <begin position="39"/>
        <end position="62"/>
    </location>
</feature>
<sequence>MLPTENPVKITISPSRLQKQPNQCRSCFCTSVFDFRRKFSSPPPPKSSPKIPPPLPPKGPPGPPPIPAMLLFFTETPPLKLLRFSRSACLLTSMSSSDSLLDPEPMIVVVCSIKCVHSRQERSFSEMSRPATSTRRPILGDGRGDVNGMLYSRLMIVACVVDIW</sequence>
<organism evidence="2 3">
    <name type="scientific">Didymella exigua CBS 183.55</name>
    <dbReference type="NCBI Taxonomy" id="1150837"/>
    <lineage>
        <taxon>Eukaryota</taxon>
        <taxon>Fungi</taxon>
        <taxon>Dikarya</taxon>
        <taxon>Ascomycota</taxon>
        <taxon>Pezizomycotina</taxon>
        <taxon>Dothideomycetes</taxon>
        <taxon>Pleosporomycetidae</taxon>
        <taxon>Pleosporales</taxon>
        <taxon>Pleosporineae</taxon>
        <taxon>Didymellaceae</taxon>
        <taxon>Didymella</taxon>
    </lineage>
</organism>
<evidence type="ECO:0000313" key="3">
    <source>
        <dbReference type="Proteomes" id="UP000800082"/>
    </source>
</evidence>
<protein>
    <submittedName>
        <fullName evidence="2">Uncharacterized protein</fullName>
    </submittedName>
</protein>
<proteinExistence type="predicted"/>
<dbReference type="GeneID" id="54345601"/>
<evidence type="ECO:0000313" key="2">
    <source>
        <dbReference type="EMBL" id="KAF1926936.1"/>
    </source>
</evidence>
<keyword evidence="3" id="KW-1185">Reference proteome</keyword>
<evidence type="ECO:0000256" key="1">
    <source>
        <dbReference type="SAM" id="MobiDB-lite"/>
    </source>
</evidence>
<dbReference type="Proteomes" id="UP000800082">
    <property type="component" value="Unassembled WGS sequence"/>
</dbReference>
<dbReference type="EMBL" id="ML978974">
    <property type="protein sequence ID" value="KAF1926936.1"/>
    <property type="molecule type" value="Genomic_DNA"/>
</dbReference>
<reference evidence="2" key="1">
    <citation type="journal article" date="2020" name="Stud. Mycol.">
        <title>101 Dothideomycetes genomes: a test case for predicting lifestyles and emergence of pathogens.</title>
        <authorList>
            <person name="Haridas S."/>
            <person name="Albert R."/>
            <person name="Binder M."/>
            <person name="Bloem J."/>
            <person name="Labutti K."/>
            <person name="Salamov A."/>
            <person name="Andreopoulos B."/>
            <person name="Baker S."/>
            <person name="Barry K."/>
            <person name="Bills G."/>
            <person name="Bluhm B."/>
            <person name="Cannon C."/>
            <person name="Castanera R."/>
            <person name="Culley D."/>
            <person name="Daum C."/>
            <person name="Ezra D."/>
            <person name="Gonzalez J."/>
            <person name="Henrissat B."/>
            <person name="Kuo A."/>
            <person name="Liang C."/>
            <person name="Lipzen A."/>
            <person name="Lutzoni F."/>
            <person name="Magnuson J."/>
            <person name="Mondo S."/>
            <person name="Nolan M."/>
            <person name="Ohm R."/>
            <person name="Pangilinan J."/>
            <person name="Park H.-J."/>
            <person name="Ramirez L."/>
            <person name="Alfaro M."/>
            <person name="Sun H."/>
            <person name="Tritt A."/>
            <person name="Yoshinaga Y."/>
            <person name="Zwiers L.-H."/>
            <person name="Turgeon B."/>
            <person name="Goodwin S."/>
            <person name="Spatafora J."/>
            <person name="Crous P."/>
            <person name="Grigoriev I."/>
        </authorList>
    </citation>
    <scope>NUCLEOTIDE SEQUENCE</scope>
    <source>
        <strain evidence="2">CBS 183.55</strain>
    </source>
</reference>
<dbReference type="RefSeq" id="XP_033447188.1">
    <property type="nucleotide sequence ID" value="XM_033587954.1"/>
</dbReference>